<name>A0ACB8R9M3_9AGAM</name>
<dbReference type="EMBL" id="MU276167">
    <property type="protein sequence ID" value="KAI0040784.1"/>
    <property type="molecule type" value="Genomic_DNA"/>
</dbReference>
<comment type="caution">
    <text evidence="1">The sequence shown here is derived from an EMBL/GenBank/DDBJ whole genome shotgun (WGS) entry which is preliminary data.</text>
</comment>
<organism evidence="1 2">
    <name type="scientific">Auriscalpium vulgare</name>
    <dbReference type="NCBI Taxonomy" id="40419"/>
    <lineage>
        <taxon>Eukaryota</taxon>
        <taxon>Fungi</taxon>
        <taxon>Dikarya</taxon>
        <taxon>Basidiomycota</taxon>
        <taxon>Agaricomycotina</taxon>
        <taxon>Agaricomycetes</taxon>
        <taxon>Russulales</taxon>
        <taxon>Auriscalpiaceae</taxon>
        <taxon>Auriscalpium</taxon>
    </lineage>
</organism>
<reference evidence="1" key="2">
    <citation type="journal article" date="2022" name="New Phytol.">
        <title>Evolutionary transition to the ectomycorrhizal habit in the genomes of a hyperdiverse lineage of mushroom-forming fungi.</title>
        <authorList>
            <person name="Looney B."/>
            <person name="Miyauchi S."/>
            <person name="Morin E."/>
            <person name="Drula E."/>
            <person name="Courty P.E."/>
            <person name="Kohler A."/>
            <person name="Kuo A."/>
            <person name="LaButti K."/>
            <person name="Pangilinan J."/>
            <person name="Lipzen A."/>
            <person name="Riley R."/>
            <person name="Andreopoulos W."/>
            <person name="He G."/>
            <person name="Johnson J."/>
            <person name="Nolan M."/>
            <person name="Tritt A."/>
            <person name="Barry K.W."/>
            <person name="Grigoriev I.V."/>
            <person name="Nagy L.G."/>
            <person name="Hibbett D."/>
            <person name="Henrissat B."/>
            <person name="Matheny P.B."/>
            <person name="Labbe J."/>
            <person name="Martin F.M."/>
        </authorList>
    </citation>
    <scope>NUCLEOTIDE SEQUENCE</scope>
    <source>
        <strain evidence="1">FP105234-sp</strain>
    </source>
</reference>
<dbReference type="Proteomes" id="UP000814033">
    <property type="component" value="Unassembled WGS sequence"/>
</dbReference>
<reference evidence="1" key="1">
    <citation type="submission" date="2021-02" db="EMBL/GenBank/DDBJ databases">
        <authorList>
            <consortium name="DOE Joint Genome Institute"/>
            <person name="Ahrendt S."/>
            <person name="Looney B.P."/>
            <person name="Miyauchi S."/>
            <person name="Morin E."/>
            <person name="Drula E."/>
            <person name="Courty P.E."/>
            <person name="Chicoki N."/>
            <person name="Fauchery L."/>
            <person name="Kohler A."/>
            <person name="Kuo A."/>
            <person name="Labutti K."/>
            <person name="Pangilinan J."/>
            <person name="Lipzen A."/>
            <person name="Riley R."/>
            <person name="Andreopoulos W."/>
            <person name="He G."/>
            <person name="Johnson J."/>
            <person name="Barry K.W."/>
            <person name="Grigoriev I.V."/>
            <person name="Nagy L."/>
            <person name="Hibbett D."/>
            <person name="Henrissat B."/>
            <person name="Matheny P.B."/>
            <person name="Labbe J."/>
            <person name="Martin F."/>
        </authorList>
    </citation>
    <scope>NUCLEOTIDE SEQUENCE</scope>
    <source>
        <strain evidence="1">FP105234-sp</strain>
    </source>
</reference>
<evidence type="ECO:0000313" key="2">
    <source>
        <dbReference type="Proteomes" id="UP000814033"/>
    </source>
</evidence>
<accession>A0ACB8R9M3</accession>
<keyword evidence="2" id="KW-1185">Reference proteome</keyword>
<gene>
    <name evidence="1" type="ORF">FA95DRAFT_1611514</name>
</gene>
<evidence type="ECO:0000313" key="1">
    <source>
        <dbReference type="EMBL" id="KAI0040784.1"/>
    </source>
</evidence>
<protein>
    <submittedName>
        <fullName evidence="1">Uncharacterized protein</fullName>
    </submittedName>
</protein>
<sequence length="336" mass="37344">MPVSLPTEIFLMIIKDVSSPHDLLHLRPINKVFCAAATPRAFRIVGATNRRDSALGLASLLQSDVVCHVREVVYLDDAADEKGNKVDTADRAHSTPSDVGYGLAVEEPLVEAFSLAASVPGITTLRFIFPPVFSLDDPDPDFDHLNSNVYAPLHLQHAILNTIGGAAPHLRVLTLTNVAPVEHELYQSPALHRTLSSLTHLRFSIAFQPPSQLAMPRMRRTSLNFWRSINQHVLRNLVDVVSLAVLSDQKILHLQFAFDTTYHRLKYLTLRNVAMIGTGGETGEDRFVRLHGETLEWIDTKYRGGGNVRWVRHTHADPQDESEYEIPPSMAQASGS</sequence>
<proteinExistence type="predicted"/>